<protein>
    <recommendedName>
        <fullName evidence="11">Lipopolysaccharide heptosyltransferase 1</fullName>
        <ecNumber evidence="10">2.4.99.23</ecNumber>
    </recommendedName>
    <alternativeName>
        <fullName evidence="12">ADP-heptose:lipopolysaccharide heptosyltransferase I</fullName>
    </alternativeName>
</protein>
<sequence>MRVLIVKTSALGDIIHALPVLDYLHQVVPGIEVDWVVEEPFRDLLAGNPLVSQLHTVRTKVWRRSPFATATRRDIAALKESLRERRYDIVFDIQGNLKSGLIDWLSGGEEVLGFTGDDLQERINLLFTTRHIPLRSQDRHVTDKYLRVVSTPFGRDFRQYELRTDIHTSPEDEQAAEALMATLGEGLVFLFHTGTTWQTKFWHQEGWIDLGRQLLAGYPESTVLLSWGNEAERQTVTGLATSIGPGARVTDRYSLKGLAALLKKVDLVVGGDTGPVHLAAAVGTPTVSLYRSSDGNGSGPRGNSHVVIQSPISCTRCFRTKCERDEECRRSITVEMVMNGVRKLIG</sequence>
<evidence type="ECO:0000256" key="4">
    <source>
        <dbReference type="ARBA" id="ARBA00022519"/>
    </source>
</evidence>
<dbReference type="RefSeq" id="WP_145021945.1">
    <property type="nucleotide sequence ID" value="NZ_VLLN01000010.1"/>
</dbReference>
<keyword evidence="8" id="KW-0472">Membrane</keyword>
<comment type="subcellular location">
    <subcellularLocation>
        <location evidence="1">Cell inner membrane</location>
        <topology evidence="1">Peripheral membrane protein</topology>
        <orientation evidence="1">Cytoplasmic side</orientation>
    </subcellularLocation>
</comment>
<dbReference type="InterPro" id="IPR051199">
    <property type="entry name" value="LPS_LOS_Heptosyltrfase"/>
</dbReference>
<dbReference type="Gene3D" id="3.40.50.2000">
    <property type="entry name" value="Glycogen Phosphorylase B"/>
    <property type="match status" value="2"/>
</dbReference>
<keyword evidence="7" id="KW-0448">Lipopolysaccharide biosynthesis</keyword>
<evidence type="ECO:0000256" key="10">
    <source>
        <dbReference type="ARBA" id="ARBA00044041"/>
    </source>
</evidence>
<dbReference type="InterPro" id="IPR002201">
    <property type="entry name" value="Glyco_trans_9"/>
</dbReference>
<evidence type="ECO:0000256" key="3">
    <source>
        <dbReference type="ARBA" id="ARBA00022475"/>
    </source>
</evidence>
<dbReference type="EC" id="2.4.99.23" evidence="10"/>
<comment type="caution">
    <text evidence="14">The sequence shown here is derived from an EMBL/GenBank/DDBJ whole genome shotgun (WGS) entry which is preliminary data.</text>
</comment>
<dbReference type="AlphaFoldDB" id="A0A562VN10"/>
<dbReference type="EMBL" id="VLLN01000010">
    <property type="protein sequence ID" value="TWJ19285.1"/>
    <property type="molecule type" value="Genomic_DNA"/>
</dbReference>
<evidence type="ECO:0000256" key="1">
    <source>
        <dbReference type="ARBA" id="ARBA00004515"/>
    </source>
</evidence>
<dbReference type="NCBIfam" id="TIGR02193">
    <property type="entry name" value="heptsyl_trn_I"/>
    <property type="match status" value="1"/>
</dbReference>
<reference evidence="14 15" key="1">
    <citation type="submission" date="2019-07" db="EMBL/GenBank/DDBJ databases">
        <title>Genomic Encyclopedia of Archaeal and Bacterial Type Strains, Phase II (KMG-II): from individual species to whole genera.</title>
        <authorList>
            <person name="Goeker M."/>
        </authorList>
    </citation>
    <scope>NUCLEOTIDE SEQUENCE [LARGE SCALE GENOMIC DNA]</scope>
    <source>
        <strain evidence="14 15">ATCC BAA-1139</strain>
    </source>
</reference>
<keyword evidence="4" id="KW-0997">Cell inner membrane</keyword>
<evidence type="ECO:0000256" key="13">
    <source>
        <dbReference type="ARBA" id="ARBA00049201"/>
    </source>
</evidence>
<evidence type="ECO:0000313" key="14">
    <source>
        <dbReference type="EMBL" id="TWJ19285.1"/>
    </source>
</evidence>
<evidence type="ECO:0000256" key="2">
    <source>
        <dbReference type="ARBA" id="ARBA00004713"/>
    </source>
</evidence>
<evidence type="ECO:0000256" key="8">
    <source>
        <dbReference type="ARBA" id="ARBA00023136"/>
    </source>
</evidence>
<keyword evidence="3" id="KW-1003">Cell membrane</keyword>
<evidence type="ECO:0000313" key="15">
    <source>
        <dbReference type="Proteomes" id="UP000319449"/>
    </source>
</evidence>
<gene>
    <name evidence="14" type="ORF">JN12_01976</name>
</gene>
<evidence type="ECO:0000256" key="7">
    <source>
        <dbReference type="ARBA" id="ARBA00022985"/>
    </source>
</evidence>
<dbReference type="PANTHER" id="PTHR30160">
    <property type="entry name" value="TETRAACYLDISACCHARIDE 4'-KINASE-RELATED"/>
    <property type="match status" value="1"/>
</dbReference>
<dbReference type="InterPro" id="IPR011908">
    <property type="entry name" value="LipoPS_heptosylTferase-I"/>
</dbReference>
<proteinExistence type="inferred from homology"/>
<name>A0A562VN10_9BACT</name>
<accession>A0A562VN10</accession>
<dbReference type="SUPFAM" id="SSF53756">
    <property type="entry name" value="UDP-Glycosyltransferase/glycogen phosphorylase"/>
    <property type="match status" value="1"/>
</dbReference>
<organism evidence="14 15">
    <name type="scientific">Geobacter argillaceus</name>
    <dbReference type="NCBI Taxonomy" id="345631"/>
    <lineage>
        <taxon>Bacteria</taxon>
        <taxon>Pseudomonadati</taxon>
        <taxon>Thermodesulfobacteriota</taxon>
        <taxon>Desulfuromonadia</taxon>
        <taxon>Geobacterales</taxon>
        <taxon>Geobacteraceae</taxon>
        <taxon>Geobacter</taxon>
    </lineage>
</organism>
<keyword evidence="6 14" id="KW-0808">Transferase</keyword>
<evidence type="ECO:0000256" key="9">
    <source>
        <dbReference type="ARBA" id="ARBA00043995"/>
    </source>
</evidence>
<dbReference type="OrthoDB" id="9760688at2"/>
<dbReference type="GO" id="GO:0008713">
    <property type="term" value="F:ADP-heptose-lipopolysaccharide heptosyltransferase activity"/>
    <property type="evidence" value="ECO:0007669"/>
    <property type="project" value="TreeGrafter"/>
</dbReference>
<dbReference type="PANTHER" id="PTHR30160:SF19">
    <property type="entry name" value="LIPOPOLYSACCHARIDE HEPTOSYLTRANSFERASE 1"/>
    <property type="match status" value="1"/>
</dbReference>
<comment type="pathway">
    <text evidence="2">Bacterial outer membrane biogenesis; LPS core biosynthesis.</text>
</comment>
<dbReference type="CDD" id="cd03789">
    <property type="entry name" value="GT9_LPS_heptosyltransferase"/>
    <property type="match status" value="1"/>
</dbReference>
<dbReference type="GO" id="GO:0005886">
    <property type="term" value="C:plasma membrane"/>
    <property type="evidence" value="ECO:0007669"/>
    <property type="project" value="UniProtKB-SubCell"/>
</dbReference>
<keyword evidence="5" id="KW-0328">Glycosyltransferase</keyword>
<dbReference type="Proteomes" id="UP000319449">
    <property type="component" value="Unassembled WGS sequence"/>
</dbReference>
<dbReference type="Pfam" id="PF01075">
    <property type="entry name" value="Glyco_transf_9"/>
    <property type="match status" value="1"/>
</dbReference>
<evidence type="ECO:0000256" key="6">
    <source>
        <dbReference type="ARBA" id="ARBA00022679"/>
    </source>
</evidence>
<dbReference type="GO" id="GO:0005829">
    <property type="term" value="C:cytosol"/>
    <property type="evidence" value="ECO:0007669"/>
    <property type="project" value="TreeGrafter"/>
</dbReference>
<comment type="similarity">
    <text evidence="9">Belongs to the glycosyltransferase 9 family.</text>
</comment>
<evidence type="ECO:0000256" key="5">
    <source>
        <dbReference type="ARBA" id="ARBA00022676"/>
    </source>
</evidence>
<dbReference type="GO" id="GO:0009244">
    <property type="term" value="P:lipopolysaccharide core region biosynthetic process"/>
    <property type="evidence" value="ECO:0007669"/>
    <property type="project" value="InterPro"/>
</dbReference>
<evidence type="ECO:0000256" key="11">
    <source>
        <dbReference type="ARBA" id="ARBA00044190"/>
    </source>
</evidence>
<keyword evidence="15" id="KW-1185">Reference proteome</keyword>
<evidence type="ECO:0000256" key="12">
    <source>
        <dbReference type="ARBA" id="ARBA00044330"/>
    </source>
</evidence>
<comment type="catalytic activity">
    <reaction evidence="13">
        <text>an alpha-Kdo-(2-&gt;4)-alpha-Kdo-(2-&gt;6)-lipid A + ADP-L-glycero-beta-D-manno-heptose = an L-alpha-D-Hep-(1-&gt;5)-[alpha-Kdo-(2-&gt;4)]-alpha-Kdo-(2-&gt;6)-lipid A + ADP + H(+)</text>
        <dbReference type="Rhea" id="RHEA:74067"/>
        <dbReference type="ChEBI" id="CHEBI:15378"/>
        <dbReference type="ChEBI" id="CHEBI:61506"/>
        <dbReference type="ChEBI" id="CHEBI:176431"/>
        <dbReference type="ChEBI" id="CHEBI:193068"/>
        <dbReference type="ChEBI" id="CHEBI:456216"/>
        <dbReference type="EC" id="2.4.99.23"/>
    </reaction>
</comment>